<accession>A0A2P2N5R0</accession>
<reference evidence="1" key="1">
    <citation type="submission" date="2018-02" db="EMBL/GenBank/DDBJ databases">
        <title>Rhizophora mucronata_Transcriptome.</title>
        <authorList>
            <person name="Meera S.P."/>
            <person name="Sreeshan A."/>
            <person name="Augustine A."/>
        </authorList>
    </citation>
    <scope>NUCLEOTIDE SEQUENCE</scope>
    <source>
        <tissue evidence="1">Leaf</tissue>
    </source>
</reference>
<protein>
    <submittedName>
        <fullName evidence="1">Uncharacterized protein</fullName>
    </submittedName>
</protein>
<proteinExistence type="predicted"/>
<sequence>MQKTTTFVLILICKDQNSSLEIKLDLFLQFHSTGTIQLKN</sequence>
<evidence type="ECO:0000313" key="1">
    <source>
        <dbReference type="EMBL" id="MBX37822.1"/>
    </source>
</evidence>
<organism evidence="1">
    <name type="scientific">Rhizophora mucronata</name>
    <name type="common">Asiatic mangrove</name>
    <dbReference type="NCBI Taxonomy" id="61149"/>
    <lineage>
        <taxon>Eukaryota</taxon>
        <taxon>Viridiplantae</taxon>
        <taxon>Streptophyta</taxon>
        <taxon>Embryophyta</taxon>
        <taxon>Tracheophyta</taxon>
        <taxon>Spermatophyta</taxon>
        <taxon>Magnoliopsida</taxon>
        <taxon>eudicotyledons</taxon>
        <taxon>Gunneridae</taxon>
        <taxon>Pentapetalae</taxon>
        <taxon>rosids</taxon>
        <taxon>fabids</taxon>
        <taxon>Malpighiales</taxon>
        <taxon>Rhizophoraceae</taxon>
        <taxon>Rhizophora</taxon>
    </lineage>
</organism>
<dbReference type="AlphaFoldDB" id="A0A2P2N5R0"/>
<dbReference type="EMBL" id="GGEC01057338">
    <property type="protein sequence ID" value="MBX37822.1"/>
    <property type="molecule type" value="Transcribed_RNA"/>
</dbReference>
<name>A0A2P2N5R0_RHIMU</name>